<reference evidence="3 4" key="1">
    <citation type="journal article" date="2019" name="New Phytol.">
        <title>Comparative genomics reveals unique wood-decay strategies and fruiting body development in the Schizophyllaceae.</title>
        <authorList>
            <person name="Almasi E."/>
            <person name="Sahu N."/>
            <person name="Krizsan K."/>
            <person name="Balint B."/>
            <person name="Kovacs G.M."/>
            <person name="Kiss B."/>
            <person name="Cseklye J."/>
            <person name="Drula E."/>
            <person name="Henrissat B."/>
            <person name="Nagy I."/>
            <person name="Chovatia M."/>
            <person name="Adam C."/>
            <person name="LaButti K."/>
            <person name="Lipzen A."/>
            <person name="Riley R."/>
            <person name="Grigoriev I.V."/>
            <person name="Nagy L.G."/>
        </authorList>
    </citation>
    <scope>NUCLEOTIDE SEQUENCE [LARGE SCALE GENOMIC DNA]</scope>
    <source>
        <strain evidence="3 4">NL-1724</strain>
    </source>
</reference>
<proteinExistence type="predicted"/>
<accession>A0A550CCX5</accession>
<protein>
    <submittedName>
        <fullName evidence="3">Uncharacterized protein</fullName>
    </submittedName>
</protein>
<feature type="compositionally biased region" description="Polar residues" evidence="2">
    <location>
        <begin position="540"/>
        <end position="553"/>
    </location>
</feature>
<feature type="compositionally biased region" description="Low complexity" evidence="2">
    <location>
        <begin position="500"/>
        <end position="517"/>
    </location>
</feature>
<organism evidence="3 4">
    <name type="scientific">Schizophyllum amplum</name>
    <dbReference type="NCBI Taxonomy" id="97359"/>
    <lineage>
        <taxon>Eukaryota</taxon>
        <taxon>Fungi</taxon>
        <taxon>Dikarya</taxon>
        <taxon>Basidiomycota</taxon>
        <taxon>Agaricomycotina</taxon>
        <taxon>Agaricomycetes</taxon>
        <taxon>Agaricomycetidae</taxon>
        <taxon>Agaricales</taxon>
        <taxon>Schizophyllaceae</taxon>
        <taxon>Schizophyllum</taxon>
    </lineage>
</organism>
<keyword evidence="1" id="KW-0175">Coiled coil</keyword>
<feature type="region of interest" description="Disordered" evidence="2">
    <location>
        <begin position="82"/>
        <end position="104"/>
    </location>
</feature>
<dbReference type="AlphaFoldDB" id="A0A550CCX5"/>
<feature type="region of interest" description="Disordered" evidence="2">
    <location>
        <begin position="9"/>
        <end position="50"/>
    </location>
</feature>
<evidence type="ECO:0000313" key="3">
    <source>
        <dbReference type="EMBL" id="TRM62634.1"/>
    </source>
</evidence>
<name>A0A550CCX5_9AGAR</name>
<dbReference type="OrthoDB" id="2798624at2759"/>
<evidence type="ECO:0000256" key="2">
    <source>
        <dbReference type="SAM" id="MobiDB-lite"/>
    </source>
</evidence>
<dbReference type="EMBL" id="VDMD01000012">
    <property type="protein sequence ID" value="TRM62634.1"/>
    <property type="molecule type" value="Genomic_DNA"/>
</dbReference>
<gene>
    <name evidence="3" type="ORF">BD626DRAFT_497995</name>
</gene>
<feature type="compositionally biased region" description="Basic residues" evidence="2">
    <location>
        <begin position="9"/>
        <end position="19"/>
    </location>
</feature>
<sequence length="593" mass="64609">MNILKRLKRFSRRIAGKKRPQSDPTGYARRPPAGLQHDRTRPTSLPIVRSRPSPLLELEVAPSAALSIPPFTASPLPEVCTPDVDNGVSGSTSSAMRHKRTPRLDEPTPLVFLPSGSAQSSLAPPVTQNTFLDLQHRLASLEAEKEVLEKNHQAFTVAVENLERARLDLDEEQKIARADSELRIDFGCRQIEIFEKREAALHTLCDRMLRVACHDTILASAYNAVTTYDLEAEVALATRIQLAIRNSLDMWHKILPPVTGPRQTSDYQAIDRFKRQAISDAEREHRMMKVWRDIARESGDQSVTPSASNVSSLGCMSLSNSRQFAVDSLLSRYREGSMPPRWSLNSTEMPTAMGSLCETDAASASPDTMPPASTVSLYHHDLLRLATGDLRGVNKEPVLGVRSSDPQVYRPESIMISKEETRAMRPGLDHADNASQATYSQQVIAGASDGSIAIGTVQDVLSDGPSLVSKEASADDRILMSIPFATTHGQHAALLTTSASLHKSSSSRRSSVSVASARGRRTSVTFATDATSKPAPQMPPSVNISPSAQNLDDSQLPLPNVRSATRIPRPASILRLPKISDASGFLDRNTPSG</sequence>
<keyword evidence="4" id="KW-1185">Reference proteome</keyword>
<evidence type="ECO:0000256" key="1">
    <source>
        <dbReference type="SAM" id="Coils"/>
    </source>
</evidence>
<comment type="caution">
    <text evidence="3">The sequence shown here is derived from an EMBL/GenBank/DDBJ whole genome shotgun (WGS) entry which is preliminary data.</text>
</comment>
<evidence type="ECO:0000313" key="4">
    <source>
        <dbReference type="Proteomes" id="UP000320762"/>
    </source>
</evidence>
<feature type="coiled-coil region" evidence="1">
    <location>
        <begin position="131"/>
        <end position="179"/>
    </location>
</feature>
<dbReference type="Proteomes" id="UP000320762">
    <property type="component" value="Unassembled WGS sequence"/>
</dbReference>
<feature type="region of interest" description="Disordered" evidence="2">
    <location>
        <begin position="500"/>
        <end position="564"/>
    </location>
</feature>